<protein>
    <recommendedName>
        <fullName evidence="11">ATP-dependent DNA helicase Rep</fullName>
        <ecNumber evidence="11">5.6.2.4</ecNumber>
    </recommendedName>
    <alternativeName>
        <fullName evidence="11">DNA 3'-5' helicase Rep</fullName>
    </alternativeName>
</protein>
<name>A0ABU1UTZ0_9GAMM</name>
<evidence type="ECO:0000256" key="2">
    <source>
        <dbReference type="ARBA" id="ARBA00022705"/>
    </source>
</evidence>
<comment type="similarity">
    <text evidence="1 11">Belongs to the helicase family. UvrD subfamily.</text>
</comment>
<evidence type="ECO:0000259" key="14">
    <source>
        <dbReference type="PROSITE" id="PS51217"/>
    </source>
</evidence>
<keyword evidence="2 11" id="KW-0235">DNA replication</keyword>
<dbReference type="InterPro" id="IPR027417">
    <property type="entry name" value="P-loop_NTPase"/>
</dbReference>
<organism evidence="15 16">
    <name type="scientific">Cellvibrio fibrivorans</name>
    <dbReference type="NCBI Taxonomy" id="126350"/>
    <lineage>
        <taxon>Bacteria</taxon>
        <taxon>Pseudomonadati</taxon>
        <taxon>Pseudomonadota</taxon>
        <taxon>Gammaproteobacteria</taxon>
        <taxon>Cellvibrionales</taxon>
        <taxon>Cellvibrionaceae</taxon>
        <taxon>Cellvibrio</taxon>
    </lineage>
</organism>
<dbReference type="Proteomes" id="UP001253595">
    <property type="component" value="Unassembled WGS sequence"/>
</dbReference>
<evidence type="ECO:0000313" key="16">
    <source>
        <dbReference type="Proteomes" id="UP001253595"/>
    </source>
</evidence>
<keyword evidence="6 11" id="KW-0067">ATP-binding</keyword>
<dbReference type="Gene3D" id="3.40.50.300">
    <property type="entry name" value="P-loop containing nucleotide triphosphate hydrolases"/>
    <property type="match status" value="2"/>
</dbReference>
<keyword evidence="3 11" id="KW-0547">Nucleotide-binding</keyword>
<sequence>MLAHLLKAATVTQLNPRQKEAVLYIDGPCLVLAGAGSGKTSVITRKIAYLIEQCDMPARHIAALTFTNKAAREMKERASKLVKGSASKGLTVSTFHNLGLNIIRREHKSLGFKPGFSIFDSEDARSLLKELMLKEGDLDNDHIDLVQNQISNWKNDLVNPARALSMAQSPGEQTIAIIYQRYNQALRAYNAVDFDDLILIPVELFQTNAEVLARWQRKIRYLLVDEYQDTNSSQYLLVQLIVGNRGALTVVGDDDQSIYAWRGARPENMSLLKQDYPSLRVIKLEQNYRSTSRILRVANHLIANNPHEFDKALWSEMGLGDPIRVIRCKNEEAEAERVATEIITQRLQKQYKFRDFAVLYRGNHQARLLEMKLQHHQIPYKMSGGSSFFAKTEIKDVMAYLRLIVNPDDDNAFLRIINTPRRQIGTSTLEALGGYASEREISLFAALDELGLQSRIPEKNLERLQRFAHWVKQVTQNSRGEKPVDAIREMLSDIDYEGWLHQNSASSKAAEKRLENVFYLIESLQKSLDKTANDDEDEESRIEDAIAKLVLRDLMERQEEEDLSDQVQLMTLHASKGLEFPHVFMVGMEEDLLPHRNSIEDNNIEEERRLTYVGITRAQRTLSMTLAGKRKQFGEMSETTPSRFLDELPKEDVEWEGFGEQSAEKNLAKGEETLSSLLNLFD</sequence>
<keyword evidence="4 11" id="KW-0378">Hydrolase</keyword>
<gene>
    <name evidence="11" type="primary">rep</name>
    <name evidence="15" type="ORF">J2X05_000647</name>
</gene>
<dbReference type="CDD" id="cd18807">
    <property type="entry name" value="SF1_C_UvrD"/>
    <property type="match status" value="1"/>
</dbReference>
<evidence type="ECO:0000256" key="5">
    <source>
        <dbReference type="ARBA" id="ARBA00022806"/>
    </source>
</evidence>
<dbReference type="PROSITE" id="PS51198">
    <property type="entry name" value="UVRD_HELICASE_ATP_BIND"/>
    <property type="match status" value="1"/>
</dbReference>
<evidence type="ECO:0000256" key="1">
    <source>
        <dbReference type="ARBA" id="ARBA00009922"/>
    </source>
</evidence>
<dbReference type="InterPro" id="IPR014017">
    <property type="entry name" value="DNA_helicase_UvrD-like_C"/>
</dbReference>
<comment type="catalytic activity">
    <reaction evidence="10 11">
        <text>ATP + H2O = ADP + phosphate + H(+)</text>
        <dbReference type="Rhea" id="RHEA:13065"/>
        <dbReference type="ChEBI" id="CHEBI:15377"/>
        <dbReference type="ChEBI" id="CHEBI:15378"/>
        <dbReference type="ChEBI" id="CHEBI:30616"/>
        <dbReference type="ChEBI" id="CHEBI:43474"/>
        <dbReference type="ChEBI" id="CHEBI:456216"/>
        <dbReference type="EC" id="5.6.2.4"/>
    </reaction>
</comment>
<dbReference type="InterPro" id="IPR013986">
    <property type="entry name" value="DExx_box_DNA_helicase_dom_sf"/>
</dbReference>
<evidence type="ECO:0000256" key="11">
    <source>
        <dbReference type="HAMAP-Rule" id="MF_01920"/>
    </source>
</evidence>
<dbReference type="Pfam" id="PF13361">
    <property type="entry name" value="UvrD_C"/>
    <property type="match status" value="1"/>
</dbReference>
<feature type="domain" description="UvrD-like helicase C-terminal" evidence="14">
    <location>
        <begin position="292"/>
        <end position="577"/>
    </location>
</feature>
<comment type="subunit">
    <text evidence="11">Homodimer.</text>
</comment>
<dbReference type="InterPro" id="IPR014016">
    <property type="entry name" value="UvrD-like_ATP-bd"/>
</dbReference>
<evidence type="ECO:0000256" key="6">
    <source>
        <dbReference type="ARBA" id="ARBA00022840"/>
    </source>
</evidence>
<keyword evidence="8 11" id="KW-0413">Isomerase</keyword>
<dbReference type="Pfam" id="PF00580">
    <property type="entry name" value="UvrD-helicase"/>
    <property type="match status" value="1"/>
</dbReference>
<dbReference type="Gene3D" id="1.10.486.10">
    <property type="entry name" value="PCRA, domain 4"/>
    <property type="match status" value="1"/>
</dbReference>
<dbReference type="CDD" id="cd17932">
    <property type="entry name" value="DEXQc_UvrD"/>
    <property type="match status" value="1"/>
</dbReference>
<evidence type="ECO:0000256" key="8">
    <source>
        <dbReference type="ARBA" id="ARBA00023235"/>
    </source>
</evidence>
<dbReference type="PANTHER" id="PTHR11070">
    <property type="entry name" value="UVRD / RECB / PCRA DNA HELICASE FAMILY MEMBER"/>
    <property type="match status" value="1"/>
</dbReference>
<evidence type="ECO:0000256" key="4">
    <source>
        <dbReference type="ARBA" id="ARBA00022801"/>
    </source>
</evidence>
<dbReference type="InterPro" id="IPR000212">
    <property type="entry name" value="DNA_helicase_UvrD/REP"/>
</dbReference>
<proteinExistence type="inferred from homology"/>
<dbReference type="GO" id="GO:0016787">
    <property type="term" value="F:hydrolase activity"/>
    <property type="evidence" value="ECO:0007669"/>
    <property type="project" value="UniProtKB-KW"/>
</dbReference>
<reference evidence="15 16" key="1">
    <citation type="submission" date="2023-07" db="EMBL/GenBank/DDBJ databases">
        <title>Sorghum-associated microbial communities from plants grown in Nebraska, USA.</title>
        <authorList>
            <person name="Schachtman D."/>
        </authorList>
    </citation>
    <scope>NUCLEOTIDE SEQUENCE [LARGE SCALE GENOMIC DNA]</scope>
    <source>
        <strain evidence="15 16">BE190</strain>
    </source>
</reference>
<accession>A0ABU1UTZ0</accession>
<feature type="binding site" evidence="11">
    <location>
        <position position="289"/>
    </location>
    <ligand>
        <name>ATP</name>
        <dbReference type="ChEBI" id="CHEBI:30616"/>
    </ligand>
</feature>
<dbReference type="HAMAP" id="MF_01920">
    <property type="entry name" value="Helicase_Rep"/>
    <property type="match status" value="1"/>
</dbReference>
<evidence type="ECO:0000256" key="12">
    <source>
        <dbReference type="PROSITE-ProRule" id="PRU00560"/>
    </source>
</evidence>
<evidence type="ECO:0000256" key="7">
    <source>
        <dbReference type="ARBA" id="ARBA00023125"/>
    </source>
</evidence>
<feature type="binding site" evidence="12">
    <location>
        <begin position="33"/>
        <end position="40"/>
    </location>
    <ligand>
        <name>ATP</name>
        <dbReference type="ChEBI" id="CHEBI:30616"/>
    </ligand>
</feature>
<comment type="caution">
    <text evidence="15">The sequence shown here is derived from an EMBL/GenBank/DDBJ whole genome shotgun (WGS) entry which is preliminary data.</text>
</comment>
<feature type="domain" description="UvrD-like helicase ATP-binding" evidence="13">
    <location>
        <begin position="12"/>
        <end position="291"/>
    </location>
</feature>
<evidence type="ECO:0000256" key="10">
    <source>
        <dbReference type="ARBA" id="ARBA00048988"/>
    </source>
</evidence>
<keyword evidence="5 11" id="KW-0347">Helicase</keyword>
<evidence type="ECO:0000313" key="15">
    <source>
        <dbReference type="EMBL" id="MDR7088644.1"/>
    </source>
</evidence>
<keyword evidence="7 11" id="KW-0238">DNA-binding</keyword>
<dbReference type="PANTHER" id="PTHR11070:SF64">
    <property type="entry name" value="ATP-DEPENDENT DNA HELICASE REP"/>
    <property type="match status" value="1"/>
</dbReference>
<dbReference type="EC" id="5.6.2.4" evidence="11"/>
<keyword evidence="16" id="KW-1185">Reference proteome</keyword>
<dbReference type="NCBIfam" id="TIGR01074">
    <property type="entry name" value="rep"/>
    <property type="match status" value="1"/>
</dbReference>
<dbReference type="InterPro" id="IPR005752">
    <property type="entry name" value="Helicase_Rep"/>
</dbReference>
<dbReference type="EMBL" id="JAVDVX010000001">
    <property type="protein sequence ID" value="MDR7088644.1"/>
    <property type="molecule type" value="Genomic_DNA"/>
</dbReference>
<dbReference type="GO" id="GO:0003678">
    <property type="term" value="F:DNA helicase activity"/>
    <property type="evidence" value="ECO:0007669"/>
    <property type="project" value="UniProtKB-EC"/>
</dbReference>
<dbReference type="Gene3D" id="1.10.10.160">
    <property type="match status" value="1"/>
</dbReference>
<dbReference type="PROSITE" id="PS51217">
    <property type="entry name" value="UVRD_HELICASE_CTER"/>
    <property type="match status" value="1"/>
</dbReference>
<comment type="catalytic activity">
    <reaction evidence="9 11">
        <text>Couples ATP hydrolysis with the unwinding of duplex DNA by translocating in the 3'-5' direction.</text>
        <dbReference type="EC" id="5.6.2.4"/>
    </reaction>
</comment>
<evidence type="ECO:0000256" key="3">
    <source>
        <dbReference type="ARBA" id="ARBA00022741"/>
    </source>
</evidence>
<dbReference type="SUPFAM" id="SSF52540">
    <property type="entry name" value="P-loop containing nucleoside triphosphate hydrolases"/>
    <property type="match status" value="1"/>
</dbReference>
<evidence type="ECO:0000256" key="9">
    <source>
        <dbReference type="ARBA" id="ARBA00034617"/>
    </source>
</evidence>
<evidence type="ECO:0000259" key="13">
    <source>
        <dbReference type="PROSITE" id="PS51198"/>
    </source>
</evidence>
<comment type="function">
    <text evidence="11">Rep helicase is a single-stranded DNA-dependent ATPase involved in DNA replication; it can initiate unwinding at a nick in the DNA. It binds to the single-stranded DNA and acts in a progressive fashion along the DNA in the 3' to 5' direction.</text>
</comment>